<dbReference type="OrthoDB" id="3357271at2759"/>
<reference evidence="2 3" key="1">
    <citation type="submission" date="2017-08" db="EMBL/GenBank/DDBJ databases">
        <title>Harnessing the power of phylogenomics to disentangle the directionality and signatures of interkingdom host jumping in the parasitic fungal genus Tolypocladium.</title>
        <authorList>
            <person name="Quandt C.A."/>
            <person name="Patterson W."/>
            <person name="Spatafora J.W."/>
        </authorList>
    </citation>
    <scope>NUCLEOTIDE SEQUENCE [LARGE SCALE GENOMIC DNA]</scope>
    <source>
        <strain evidence="2 3">CBS 113982</strain>
    </source>
</reference>
<feature type="compositionally biased region" description="Polar residues" evidence="1">
    <location>
        <begin position="258"/>
        <end position="271"/>
    </location>
</feature>
<dbReference type="AlphaFoldDB" id="A0A2K3QR70"/>
<sequence length="380" mass="38746">MPEFKNLMKNGWHPEKNGSSLRGEVSGLLGRNKDSSFERTQHVARPLSDLQDPSTFAPPPRRSGTSALPSPPPHATAKPKVVAAPSKYQGLRAADVRPPPKGSSERQSGSPLEEDAEQQPGRKDGADRRSPASYDSSGPPSLPPRLPPRGDSESPRRATPSNTGKGYLNMGAVGRLGAAGVSVPGLGIGRSSHVDASSPSPPPPRPAPGAGAGGSGLNLRVNDLQNSFSRLGTSSGSAAAPPPSEGTTWAQKQAALKTASSFHKNPSSVSLSDAKAAATTANNFRQRHGEQVAAGVKGANNLNQKYGVMDKVGAYAGRQGQGDAATSATGSTVAVPGLPGKKPPPPPPPKKKPGLGGSTNPAPADDGAPPPIPLSTRPAF</sequence>
<comment type="caution">
    <text evidence="2">The sequence shown here is derived from an EMBL/GenBank/DDBJ whole genome shotgun (WGS) entry which is preliminary data.</text>
</comment>
<dbReference type="STRING" id="45235.A0A2K3QR70"/>
<proteinExistence type="predicted"/>
<feature type="compositionally biased region" description="Basic and acidic residues" evidence="1">
    <location>
        <begin position="31"/>
        <end position="41"/>
    </location>
</feature>
<keyword evidence="3" id="KW-1185">Reference proteome</keyword>
<evidence type="ECO:0000313" key="2">
    <source>
        <dbReference type="EMBL" id="PNY30040.1"/>
    </source>
</evidence>
<evidence type="ECO:0008006" key="4">
    <source>
        <dbReference type="Google" id="ProtNLM"/>
    </source>
</evidence>
<protein>
    <recommendedName>
        <fullName evidence="4">GMP synthase</fullName>
    </recommendedName>
</protein>
<name>A0A2K3QR70_9HYPO</name>
<feature type="region of interest" description="Disordered" evidence="1">
    <location>
        <begin position="1"/>
        <end position="285"/>
    </location>
</feature>
<evidence type="ECO:0000313" key="3">
    <source>
        <dbReference type="Proteomes" id="UP000236621"/>
    </source>
</evidence>
<organism evidence="2 3">
    <name type="scientific">Tolypocladium capitatum</name>
    <dbReference type="NCBI Taxonomy" id="45235"/>
    <lineage>
        <taxon>Eukaryota</taxon>
        <taxon>Fungi</taxon>
        <taxon>Dikarya</taxon>
        <taxon>Ascomycota</taxon>
        <taxon>Pezizomycotina</taxon>
        <taxon>Sordariomycetes</taxon>
        <taxon>Hypocreomycetidae</taxon>
        <taxon>Hypocreales</taxon>
        <taxon>Ophiocordycipitaceae</taxon>
        <taxon>Tolypocladium</taxon>
    </lineage>
</organism>
<evidence type="ECO:0000256" key="1">
    <source>
        <dbReference type="SAM" id="MobiDB-lite"/>
    </source>
</evidence>
<dbReference type="Proteomes" id="UP000236621">
    <property type="component" value="Unassembled WGS sequence"/>
</dbReference>
<feature type="region of interest" description="Disordered" evidence="1">
    <location>
        <begin position="317"/>
        <end position="380"/>
    </location>
</feature>
<dbReference type="EMBL" id="NRSZ01000014">
    <property type="protein sequence ID" value="PNY30040.1"/>
    <property type="molecule type" value="Genomic_DNA"/>
</dbReference>
<feature type="compositionally biased region" description="Basic and acidic residues" evidence="1">
    <location>
        <begin position="120"/>
        <end position="130"/>
    </location>
</feature>
<accession>A0A2K3QR70</accession>
<gene>
    <name evidence="2" type="ORF">TCAP_00056</name>
</gene>
<feature type="compositionally biased region" description="Low complexity" evidence="1">
    <location>
        <begin position="321"/>
        <end position="340"/>
    </location>
</feature>